<dbReference type="Ensembl" id="ENSATET00000017153.2">
    <property type="protein sequence ID" value="ENSATEP00000016868.2"/>
    <property type="gene ID" value="ENSATEG00000011738.2"/>
</dbReference>
<keyword evidence="3" id="KW-1185">Reference proteome</keyword>
<feature type="transmembrane region" description="Helical" evidence="1">
    <location>
        <begin position="51"/>
        <end position="68"/>
    </location>
</feature>
<organism evidence="2 3">
    <name type="scientific">Anabas testudineus</name>
    <name type="common">Climbing perch</name>
    <name type="synonym">Anthias testudineus</name>
    <dbReference type="NCBI Taxonomy" id="64144"/>
    <lineage>
        <taxon>Eukaryota</taxon>
        <taxon>Metazoa</taxon>
        <taxon>Chordata</taxon>
        <taxon>Craniata</taxon>
        <taxon>Vertebrata</taxon>
        <taxon>Euteleostomi</taxon>
        <taxon>Actinopterygii</taxon>
        <taxon>Neopterygii</taxon>
        <taxon>Teleostei</taxon>
        <taxon>Neoteleostei</taxon>
        <taxon>Acanthomorphata</taxon>
        <taxon>Anabantaria</taxon>
        <taxon>Anabantiformes</taxon>
        <taxon>Anabantoidei</taxon>
        <taxon>Anabantidae</taxon>
        <taxon>Anabas</taxon>
    </lineage>
</organism>
<proteinExistence type="predicted"/>
<keyword evidence="1" id="KW-0812">Transmembrane</keyword>
<evidence type="ECO:0000313" key="3">
    <source>
        <dbReference type="Proteomes" id="UP000265040"/>
    </source>
</evidence>
<keyword evidence="1" id="KW-1133">Transmembrane helix</keyword>
<keyword evidence="1" id="KW-0472">Membrane</keyword>
<dbReference type="AlphaFoldDB" id="A0A3Q1IGY5"/>
<reference evidence="2" key="3">
    <citation type="submission" date="2025-09" db="UniProtKB">
        <authorList>
            <consortium name="Ensembl"/>
        </authorList>
    </citation>
    <scope>IDENTIFICATION</scope>
</reference>
<reference evidence="2" key="1">
    <citation type="submission" date="2021-04" db="EMBL/GenBank/DDBJ databases">
        <authorList>
            <consortium name="Wellcome Sanger Institute Data Sharing"/>
        </authorList>
    </citation>
    <scope>NUCLEOTIDE SEQUENCE [LARGE SCALE GENOMIC DNA]</scope>
</reference>
<evidence type="ECO:0000256" key="1">
    <source>
        <dbReference type="SAM" id="Phobius"/>
    </source>
</evidence>
<sequence length="85" mass="10089">MFSCNTCKQRTRASGNKQHHIFLRKHISTEVEMFWAAFELRIHSHDKTVEVHVFFFSCYLLFFLYITGKHKGKKYEISVNLSMSA</sequence>
<reference evidence="2" key="2">
    <citation type="submission" date="2025-08" db="UniProtKB">
        <authorList>
            <consortium name="Ensembl"/>
        </authorList>
    </citation>
    <scope>IDENTIFICATION</scope>
</reference>
<dbReference type="Proteomes" id="UP000265040">
    <property type="component" value="Chromosome 15"/>
</dbReference>
<evidence type="ECO:0000313" key="2">
    <source>
        <dbReference type="Ensembl" id="ENSATEP00000016868.2"/>
    </source>
</evidence>
<accession>A0A3Q1IGY5</accession>
<dbReference type="InParanoid" id="A0A3Q1IGY5"/>
<protein>
    <submittedName>
        <fullName evidence="2">Uncharacterized protein</fullName>
    </submittedName>
</protein>
<name>A0A3Q1IGY5_ANATE</name>